<evidence type="ECO:0000313" key="3">
    <source>
        <dbReference type="EMBL" id="BAL88540.1"/>
    </source>
</evidence>
<dbReference type="PRINTS" id="PR01438">
    <property type="entry name" value="UNVRSLSTRESS"/>
</dbReference>
<comment type="similarity">
    <text evidence="1">Belongs to the universal stress protein A family.</text>
</comment>
<dbReference type="Proteomes" id="UP000007882">
    <property type="component" value="Chromosome"/>
</dbReference>
<dbReference type="HOGENOM" id="CLU_049301_2_3_11"/>
<dbReference type="InterPro" id="IPR014729">
    <property type="entry name" value="Rossmann-like_a/b/a_fold"/>
</dbReference>
<name>I0H6A3_ACTM4</name>
<feature type="domain" description="UspA" evidence="2">
    <location>
        <begin position="159"/>
        <end position="296"/>
    </location>
</feature>
<dbReference type="Gene3D" id="3.40.50.620">
    <property type="entry name" value="HUPs"/>
    <property type="match status" value="2"/>
</dbReference>
<keyword evidence="4" id="KW-1185">Reference proteome</keyword>
<dbReference type="AlphaFoldDB" id="I0H6A3"/>
<evidence type="ECO:0000256" key="1">
    <source>
        <dbReference type="ARBA" id="ARBA00008791"/>
    </source>
</evidence>
<dbReference type="Pfam" id="PF00582">
    <property type="entry name" value="Usp"/>
    <property type="match status" value="2"/>
</dbReference>
<dbReference type="EMBL" id="AP012319">
    <property type="protein sequence ID" value="BAL88540.1"/>
    <property type="molecule type" value="Genomic_DNA"/>
</dbReference>
<dbReference type="PANTHER" id="PTHR46268">
    <property type="entry name" value="STRESS RESPONSE PROTEIN NHAX"/>
    <property type="match status" value="1"/>
</dbReference>
<dbReference type="InterPro" id="IPR006015">
    <property type="entry name" value="Universal_stress_UspA"/>
</dbReference>
<dbReference type="PATRIC" id="fig|512565.3.peg.3317"/>
<dbReference type="KEGG" id="ams:AMIS_33200"/>
<protein>
    <submittedName>
        <fullName evidence="3">Putative stress-inducible protein</fullName>
    </submittedName>
</protein>
<reference evidence="3 4" key="1">
    <citation type="submission" date="2012-02" db="EMBL/GenBank/DDBJ databases">
        <title>Complete genome sequence of Actinoplanes missouriensis 431 (= NBRC 102363).</title>
        <authorList>
            <person name="Ohnishi Y."/>
            <person name="Ishikawa J."/>
            <person name="Sekine M."/>
            <person name="Hosoyama A."/>
            <person name="Harada T."/>
            <person name="Narita H."/>
            <person name="Hata T."/>
            <person name="Konno Y."/>
            <person name="Tutikane K."/>
            <person name="Fujita N."/>
            <person name="Horinouchi S."/>
            <person name="Hayakawa M."/>
        </authorList>
    </citation>
    <scope>NUCLEOTIDE SEQUENCE [LARGE SCALE GENOMIC DNA]</scope>
    <source>
        <strain evidence="4">ATCC 14538 / DSM 43046 / CBS 188.64 / JCM 3121 / NBRC 102363 / NCIMB 12654 / NRRL B-3342 / UNCC 431</strain>
    </source>
</reference>
<evidence type="ECO:0000313" key="4">
    <source>
        <dbReference type="Proteomes" id="UP000007882"/>
    </source>
</evidence>
<dbReference type="SUPFAM" id="SSF52402">
    <property type="entry name" value="Adenine nucleotide alpha hydrolases-like"/>
    <property type="match status" value="2"/>
</dbReference>
<dbReference type="STRING" id="512565.AMIS_33200"/>
<gene>
    <name evidence="3" type="ordered locus">AMIS_33200</name>
</gene>
<dbReference type="PANTHER" id="PTHR46268:SF6">
    <property type="entry name" value="UNIVERSAL STRESS PROTEIN UP12"/>
    <property type="match status" value="1"/>
</dbReference>
<feature type="domain" description="UspA" evidence="2">
    <location>
        <begin position="16"/>
        <end position="150"/>
    </location>
</feature>
<proteinExistence type="inferred from homology"/>
<accession>I0H6A3</accession>
<evidence type="ECO:0000259" key="2">
    <source>
        <dbReference type="Pfam" id="PF00582"/>
    </source>
</evidence>
<sequence length="298" mass="31538">MKGGTAREDTMRTPMIVVAVDGTEPSRAAVRWAAREAELSNRSLLVLHILDWEWNASRYDFGGQHYALAQEIAGGIVARAAEDAKNAAPAITVVTDVRTGNPAAQLIIASEEGELMVLGHRGTGGFSELRLGSVSQRVATHAHAPVVVVRGRPDPYTGPVVVGVDDAESADTVLESAFAAARDRGSSLVAIRAYPPVPPMYAGYLPAAALQTEEQDEAERARFLERLAPWRAKYPDVPVEALMSHDTAAAVLTGVSHTAQLVVVGSRGHGVVVGTLLGSTGLQLLHHAESPVLIVREA</sequence>
<dbReference type="InterPro" id="IPR006016">
    <property type="entry name" value="UspA"/>
</dbReference>
<dbReference type="eggNOG" id="COG0589">
    <property type="taxonomic scope" value="Bacteria"/>
</dbReference>
<organism evidence="3 4">
    <name type="scientific">Actinoplanes missouriensis (strain ATCC 14538 / DSM 43046 / CBS 188.64 / JCM 3121 / NBRC 102363 / NCIMB 12654 / NRRL B-3342 / UNCC 431)</name>
    <dbReference type="NCBI Taxonomy" id="512565"/>
    <lineage>
        <taxon>Bacteria</taxon>
        <taxon>Bacillati</taxon>
        <taxon>Actinomycetota</taxon>
        <taxon>Actinomycetes</taxon>
        <taxon>Micromonosporales</taxon>
        <taxon>Micromonosporaceae</taxon>
        <taxon>Actinoplanes</taxon>
    </lineage>
</organism>